<dbReference type="Proteomes" id="UP001488805">
    <property type="component" value="Unassembled WGS sequence"/>
</dbReference>
<dbReference type="InterPro" id="IPR050163">
    <property type="entry name" value="Apolipoprotein_A1/A4/E"/>
</dbReference>
<gene>
    <name evidence="15" type="ORF">VZT92_020427</name>
</gene>
<keyword evidence="5" id="KW-0153">Cholesterol metabolism</keyword>
<evidence type="ECO:0000256" key="6">
    <source>
        <dbReference type="ARBA" id="ARBA00022729"/>
    </source>
</evidence>
<comment type="subcellular location">
    <subcellularLocation>
        <location evidence="1">Secreted</location>
    </subcellularLocation>
</comment>
<evidence type="ECO:0000256" key="5">
    <source>
        <dbReference type="ARBA" id="ARBA00022548"/>
    </source>
</evidence>
<dbReference type="GO" id="GO:0033700">
    <property type="term" value="P:phospholipid efflux"/>
    <property type="evidence" value="ECO:0007669"/>
    <property type="project" value="TreeGrafter"/>
</dbReference>
<dbReference type="GO" id="GO:0033344">
    <property type="term" value="P:cholesterol efflux"/>
    <property type="evidence" value="ECO:0007669"/>
    <property type="project" value="TreeGrafter"/>
</dbReference>
<keyword evidence="16" id="KW-1185">Reference proteome</keyword>
<dbReference type="InterPro" id="IPR000074">
    <property type="entry name" value="ApoA_E"/>
</dbReference>
<evidence type="ECO:0000256" key="3">
    <source>
        <dbReference type="ARBA" id="ARBA00022448"/>
    </source>
</evidence>
<evidence type="ECO:0000256" key="1">
    <source>
        <dbReference type="ARBA" id="ARBA00004613"/>
    </source>
</evidence>
<keyword evidence="6" id="KW-0732">Signal</keyword>
<dbReference type="PANTHER" id="PTHR18976:SF11">
    <property type="entry name" value="APOLIPOPROTEIN A-I"/>
    <property type="match status" value="1"/>
</dbReference>
<feature type="compositionally biased region" description="Low complexity" evidence="14">
    <location>
        <begin position="23"/>
        <end position="33"/>
    </location>
</feature>
<dbReference type="GO" id="GO:0034362">
    <property type="term" value="C:low-density lipoprotein particle"/>
    <property type="evidence" value="ECO:0007669"/>
    <property type="project" value="TreeGrafter"/>
</dbReference>
<dbReference type="GO" id="GO:0060228">
    <property type="term" value="F:phosphatidylcholine-sterol O-acyltransferase activator activity"/>
    <property type="evidence" value="ECO:0007669"/>
    <property type="project" value="TreeGrafter"/>
</dbReference>
<evidence type="ECO:0000256" key="14">
    <source>
        <dbReference type="SAM" id="MobiDB-lite"/>
    </source>
</evidence>
<protein>
    <recommendedName>
        <fullName evidence="17">Apolipoprotein A-I</fullName>
    </recommendedName>
</protein>
<keyword evidence="9" id="KW-0445">Lipid transport</keyword>
<evidence type="ECO:0000256" key="9">
    <source>
        <dbReference type="ARBA" id="ARBA00023055"/>
    </source>
</evidence>
<evidence type="ECO:0000256" key="2">
    <source>
        <dbReference type="ARBA" id="ARBA00008788"/>
    </source>
</evidence>
<accession>A0AAW1EEH7</accession>
<evidence type="ECO:0008006" key="17">
    <source>
        <dbReference type="Google" id="ProtNLM"/>
    </source>
</evidence>
<evidence type="ECO:0000256" key="13">
    <source>
        <dbReference type="ARBA" id="ARBA00037506"/>
    </source>
</evidence>
<evidence type="ECO:0000256" key="12">
    <source>
        <dbReference type="ARBA" id="ARBA00023221"/>
    </source>
</evidence>
<evidence type="ECO:0000256" key="10">
    <source>
        <dbReference type="ARBA" id="ARBA00023098"/>
    </source>
</evidence>
<comment type="caution">
    <text evidence="15">The sequence shown here is derived from an EMBL/GenBank/DDBJ whole genome shotgun (WGS) entry which is preliminary data.</text>
</comment>
<dbReference type="GO" id="GO:0034361">
    <property type="term" value="C:very-low-density lipoprotein particle"/>
    <property type="evidence" value="ECO:0007669"/>
    <property type="project" value="TreeGrafter"/>
</dbReference>
<dbReference type="EMBL" id="JBCEZU010000329">
    <property type="protein sequence ID" value="KAK9520548.1"/>
    <property type="molecule type" value="Genomic_DNA"/>
</dbReference>
<dbReference type="GO" id="GO:0034364">
    <property type="term" value="C:high-density lipoprotein particle"/>
    <property type="evidence" value="ECO:0007669"/>
    <property type="project" value="UniProtKB-KW"/>
</dbReference>
<evidence type="ECO:0000256" key="7">
    <source>
        <dbReference type="ARBA" id="ARBA00022737"/>
    </source>
</evidence>
<dbReference type="AlphaFoldDB" id="A0AAW1EEH7"/>
<dbReference type="GO" id="GO:0042627">
    <property type="term" value="C:chylomicron"/>
    <property type="evidence" value="ECO:0007669"/>
    <property type="project" value="TreeGrafter"/>
</dbReference>
<name>A0AAW1EEH7_ZOAVI</name>
<organism evidence="15 16">
    <name type="scientific">Zoarces viviparus</name>
    <name type="common">Viviparous eelpout</name>
    <name type="synonym">Blennius viviparus</name>
    <dbReference type="NCBI Taxonomy" id="48416"/>
    <lineage>
        <taxon>Eukaryota</taxon>
        <taxon>Metazoa</taxon>
        <taxon>Chordata</taxon>
        <taxon>Craniata</taxon>
        <taxon>Vertebrata</taxon>
        <taxon>Euteleostomi</taxon>
        <taxon>Actinopterygii</taxon>
        <taxon>Neopterygii</taxon>
        <taxon>Teleostei</taxon>
        <taxon>Neoteleostei</taxon>
        <taxon>Acanthomorphata</taxon>
        <taxon>Eupercaria</taxon>
        <taxon>Perciformes</taxon>
        <taxon>Cottioidei</taxon>
        <taxon>Zoarcales</taxon>
        <taxon>Zoarcidae</taxon>
        <taxon>Zoarcinae</taxon>
        <taxon>Zoarces</taxon>
    </lineage>
</organism>
<keyword evidence="3" id="KW-0813">Transport</keyword>
<dbReference type="GO" id="GO:0008203">
    <property type="term" value="P:cholesterol metabolic process"/>
    <property type="evidence" value="ECO:0007669"/>
    <property type="project" value="UniProtKB-KW"/>
</dbReference>
<dbReference type="PANTHER" id="PTHR18976">
    <property type="entry name" value="APOLIPOPROTEIN"/>
    <property type="match status" value="1"/>
</dbReference>
<evidence type="ECO:0000256" key="11">
    <source>
        <dbReference type="ARBA" id="ARBA00023166"/>
    </source>
</evidence>
<keyword evidence="12" id="KW-0753">Steroid metabolism</keyword>
<keyword evidence="11" id="KW-1207">Sterol metabolism</keyword>
<keyword evidence="10" id="KW-0443">Lipid metabolism</keyword>
<dbReference type="GO" id="GO:0042157">
    <property type="term" value="P:lipoprotein metabolic process"/>
    <property type="evidence" value="ECO:0007669"/>
    <property type="project" value="InterPro"/>
</dbReference>
<keyword evidence="4" id="KW-0964">Secreted</keyword>
<dbReference type="Pfam" id="PF01442">
    <property type="entry name" value="Apolipoprotein"/>
    <property type="match status" value="1"/>
</dbReference>
<sequence length="326" mass="36451">MANPPAERADRRVRSTSTETHNPHTATPAPLLPAWTHPSLRHYKKSAHAEVVQSHHELHQTTIMKFVALTLALLLAVGSQAATLQNDAPTQLAHARSVMNMYLDQVKESATRALDQLDDTEHKELKARLSTRIDDMYTQIKAMQAAAAPVTDNVVNTIAEATAEFRASVNADIEALKVDLEPKRAALREVVNRHIELYRVALEPIITEYSAKHSADMEVLKGKLEPIVEDLRTKIATNVEETKAALIPIVESVRAKLSERLEQVKVMVGPYVEEYKDQMKQAYDQVQSVKPEDLTALREQIAPLVEDIKVKLNAIFQHISASFQKN</sequence>
<dbReference type="SUPFAM" id="SSF58113">
    <property type="entry name" value="Apolipoprotein A-I"/>
    <property type="match status" value="1"/>
</dbReference>
<evidence type="ECO:0000313" key="16">
    <source>
        <dbReference type="Proteomes" id="UP001488805"/>
    </source>
</evidence>
<dbReference type="GO" id="GO:0120020">
    <property type="term" value="F:cholesterol transfer activity"/>
    <property type="evidence" value="ECO:0007669"/>
    <property type="project" value="TreeGrafter"/>
</dbReference>
<evidence type="ECO:0000256" key="8">
    <source>
        <dbReference type="ARBA" id="ARBA00022850"/>
    </source>
</evidence>
<reference evidence="15 16" key="1">
    <citation type="journal article" date="2024" name="Genome Biol. Evol.">
        <title>Chromosome-level genome assembly of the viviparous eelpout Zoarces viviparus.</title>
        <authorList>
            <person name="Fuhrmann N."/>
            <person name="Brasseur M.V."/>
            <person name="Bakowski C.E."/>
            <person name="Podsiadlowski L."/>
            <person name="Prost S."/>
            <person name="Krehenwinkel H."/>
            <person name="Mayer C."/>
        </authorList>
    </citation>
    <scope>NUCLEOTIDE SEQUENCE [LARGE SCALE GENOMIC DNA]</scope>
    <source>
        <strain evidence="15">NO-MEL_2022_Ind0_liver</strain>
    </source>
</reference>
<dbReference type="GO" id="GO:0005543">
    <property type="term" value="F:phospholipid binding"/>
    <property type="evidence" value="ECO:0007669"/>
    <property type="project" value="TreeGrafter"/>
</dbReference>
<keyword evidence="7" id="KW-0677">Repeat</keyword>
<comment type="function">
    <text evidence="13">Participates in the reverse transport of cholesterol from tissues to the liver for excretion by promoting cholesterol efflux from tissues and by acting as a cofactor for the lecithin cholesterol acyltransferase (LCAT).</text>
</comment>
<dbReference type="GO" id="GO:0055090">
    <property type="term" value="P:acylglycerol homeostasis"/>
    <property type="evidence" value="ECO:0007669"/>
    <property type="project" value="TreeGrafter"/>
</dbReference>
<dbReference type="Gene3D" id="1.20.5.1230">
    <property type="entry name" value="Apolipoprotein A-I"/>
    <property type="match status" value="1"/>
</dbReference>
<dbReference type="GO" id="GO:1903561">
    <property type="term" value="C:extracellular vesicle"/>
    <property type="evidence" value="ECO:0007669"/>
    <property type="project" value="TreeGrafter"/>
</dbReference>
<feature type="region of interest" description="Disordered" evidence="14">
    <location>
        <begin position="1"/>
        <end position="33"/>
    </location>
</feature>
<comment type="similarity">
    <text evidence="2">Belongs to the apolipoprotein A1/A4/E family.</text>
</comment>
<evidence type="ECO:0000256" key="4">
    <source>
        <dbReference type="ARBA" id="ARBA00022525"/>
    </source>
</evidence>
<proteinExistence type="inferred from homology"/>
<evidence type="ECO:0000313" key="15">
    <source>
        <dbReference type="EMBL" id="KAK9520548.1"/>
    </source>
</evidence>
<keyword evidence="8" id="KW-0345">HDL</keyword>